<protein>
    <recommendedName>
        <fullName evidence="5">4-aminobutyrate aminotransferase</fullName>
        <ecNumber evidence="4">2.6.1.19</ecNumber>
    </recommendedName>
    <alternativeName>
        <fullName evidence="10">GABA aminotransferase</fullName>
    </alternativeName>
    <alternativeName>
        <fullName evidence="9">Gamma-amino-N-butyrate transaminase</fullName>
    </alternativeName>
</protein>
<accession>A5H0J5</accession>
<dbReference type="PIRSF" id="PIRSF000521">
    <property type="entry name" value="Transaminase_4ab_Lys_Orn"/>
    <property type="match status" value="1"/>
</dbReference>
<dbReference type="GO" id="GO:0034386">
    <property type="term" value="F:4-aminobutyrate:2-oxoglutarate transaminase activity"/>
    <property type="evidence" value="ECO:0007669"/>
    <property type="project" value="UniProtKB-EC"/>
</dbReference>
<comment type="cofactor">
    <cofactor evidence="1">
        <name>pyridoxal 5'-phosphate</name>
        <dbReference type="ChEBI" id="CHEBI:597326"/>
    </cofactor>
</comment>
<evidence type="ECO:0000256" key="5">
    <source>
        <dbReference type="ARBA" id="ARBA00018543"/>
    </source>
</evidence>
<keyword evidence="6 13" id="KW-0032">Aminotransferase</keyword>
<evidence type="ECO:0000256" key="3">
    <source>
        <dbReference type="ARBA" id="ARBA00011839"/>
    </source>
</evidence>
<dbReference type="SUPFAM" id="SSF53383">
    <property type="entry name" value="PLP-dependent transferases"/>
    <property type="match status" value="1"/>
</dbReference>
<comment type="similarity">
    <text evidence="2 12">Belongs to the class-III pyridoxal-phosphate-dependent aminotransferase family.</text>
</comment>
<evidence type="ECO:0000256" key="11">
    <source>
        <dbReference type="ARBA" id="ARBA00048021"/>
    </source>
</evidence>
<dbReference type="Gene3D" id="3.90.1150.10">
    <property type="entry name" value="Aspartate Aminotransferase, domain 1"/>
    <property type="match status" value="1"/>
</dbReference>
<proteinExistence type="inferred from homology"/>
<dbReference type="GO" id="GO:0009450">
    <property type="term" value="P:gamma-aminobutyric acid catabolic process"/>
    <property type="evidence" value="ECO:0007669"/>
    <property type="project" value="TreeGrafter"/>
</dbReference>
<dbReference type="FunFam" id="3.40.640.10:FF:000029">
    <property type="entry name" value="4-aminobutyrate aminotransferase, mitochondrial"/>
    <property type="match status" value="1"/>
</dbReference>
<evidence type="ECO:0000256" key="6">
    <source>
        <dbReference type="ARBA" id="ARBA00022576"/>
    </source>
</evidence>
<dbReference type="InterPro" id="IPR005814">
    <property type="entry name" value="Aminotrans_3"/>
</dbReference>
<dbReference type="BRENDA" id="2.6.1.19">
    <property type="organism ID" value="6897"/>
</dbReference>
<dbReference type="Gene3D" id="3.40.640.10">
    <property type="entry name" value="Type I PLP-dependent aspartate aminotransferase-like (Major domain)"/>
    <property type="match status" value="1"/>
</dbReference>
<dbReference type="PANTHER" id="PTHR43206">
    <property type="entry name" value="AMINOTRANSFERASE"/>
    <property type="match status" value="1"/>
</dbReference>
<dbReference type="CDD" id="cd00610">
    <property type="entry name" value="OAT_like"/>
    <property type="match status" value="1"/>
</dbReference>
<gene>
    <name evidence="13" type="primary">PYD4</name>
</gene>
<evidence type="ECO:0000256" key="12">
    <source>
        <dbReference type="RuleBase" id="RU003560"/>
    </source>
</evidence>
<dbReference type="PROSITE" id="PS00600">
    <property type="entry name" value="AA_TRANSFER_CLASS_3"/>
    <property type="match status" value="1"/>
</dbReference>
<dbReference type="GO" id="GO:0030170">
    <property type="term" value="F:pyridoxal phosphate binding"/>
    <property type="evidence" value="ECO:0007669"/>
    <property type="project" value="InterPro"/>
</dbReference>
<evidence type="ECO:0000256" key="7">
    <source>
        <dbReference type="ARBA" id="ARBA00022679"/>
    </source>
</evidence>
<dbReference type="EC" id="2.6.1.19" evidence="4"/>
<reference evidence="13" key="1">
    <citation type="journal article" date="2007" name="FEBS J.">
        <title>A gene duplication led to specialized gamma-aminobutyrate and beta-alanine aminotransferase in yeast.</title>
        <authorList>
            <person name="Andersen G."/>
            <person name="Andersen B."/>
            <person name="Dobritzsch D."/>
            <person name="Schnackerz K.D."/>
            <person name="Piskur J."/>
        </authorList>
    </citation>
    <scope>NUCLEOTIDE SEQUENCE</scope>
</reference>
<dbReference type="InterPro" id="IPR015424">
    <property type="entry name" value="PyrdxlP-dep_Trfase"/>
</dbReference>
<comment type="subunit">
    <text evidence="3">Homodimer and homotetramer.</text>
</comment>
<evidence type="ECO:0000256" key="8">
    <source>
        <dbReference type="ARBA" id="ARBA00022898"/>
    </source>
</evidence>
<comment type="catalytic activity">
    <reaction evidence="11">
        <text>4-aminobutanoate + 2-oxoglutarate = succinate semialdehyde + L-glutamate</text>
        <dbReference type="Rhea" id="RHEA:23352"/>
        <dbReference type="ChEBI" id="CHEBI:16810"/>
        <dbReference type="ChEBI" id="CHEBI:29985"/>
        <dbReference type="ChEBI" id="CHEBI:57706"/>
        <dbReference type="ChEBI" id="CHEBI:59888"/>
        <dbReference type="EC" id="2.6.1.19"/>
    </reaction>
</comment>
<dbReference type="InterPro" id="IPR015421">
    <property type="entry name" value="PyrdxlP-dep_Trfase_major"/>
</dbReference>
<dbReference type="InterPro" id="IPR004631">
    <property type="entry name" value="4NH2But_aminotransferase_euk"/>
</dbReference>
<evidence type="ECO:0000256" key="1">
    <source>
        <dbReference type="ARBA" id="ARBA00001933"/>
    </source>
</evidence>
<dbReference type="BRENDA" id="2.6.1.2">
    <property type="organism ID" value="6897"/>
</dbReference>
<keyword evidence="8 12" id="KW-0663">Pyridoxal phosphate</keyword>
<dbReference type="InterPro" id="IPR015422">
    <property type="entry name" value="PyrdxlP-dep_Trfase_small"/>
</dbReference>
<evidence type="ECO:0000256" key="2">
    <source>
        <dbReference type="ARBA" id="ARBA00008954"/>
    </source>
</evidence>
<keyword evidence="7 13" id="KW-0808">Transferase</keyword>
<sequence>MPSYSVAELYYPDEPTEPKISTSSYPGPKAKQELEKLSNVFDTRAAYLLADYYKSRGNYIVDQDGNVLLDVYAQISSIALGYNNPEILKVAKSDAMSVALANRPALACFPSNDYGQLLEDGLLKAAPQGQDKIWTALSGSDANETAFKACFMYQAAKKRNGRSFSTEELESVMDNQLPGTSEMVICSFEKGFHGRLFGSLSTTRSKPIHKLDIPAFNWPKAPFPDLKYPLEENKEANKAEESSCIEKFSQIVQEWQGKIAAVIIEPIQSEGGDNHASSDFFQKLREITIENGILMIVDEVQTGVGATGKMWAHEHWNLSNPPDLVTFSKKFQAAGFYYHDPKLQPDQPFRQFNTWCGDPSKALIAKVIYEEIVKHDLVTRTAEVGNYLFNRLEKLFEGKNYIQNLRGKGQGTYIAFDFGTSSERDSFLSRLRCNGANVAGCGDSAVRLRPSLTFEEKHADVLVSIFDKTLRQLYG</sequence>
<organism evidence="13">
    <name type="scientific">Lachancea kluyveri</name>
    <name type="common">Yeast</name>
    <name type="synonym">Saccharomyces kluyveri</name>
    <dbReference type="NCBI Taxonomy" id="4934"/>
    <lineage>
        <taxon>Eukaryota</taxon>
        <taxon>Fungi</taxon>
        <taxon>Dikarya</taxon>
        <taxon>Ascomycota</taxon>
        <taxon>Saccharomycotina</taxon>
        <taxon>Saccharomycetes</taxon>
        <taxon>Saccharomycetales</taxon>
        <taxon>Saccharomycetaceae</taxon>
        <taxon>Lachancea</taxon>
    </lineage>
</organism>
<dbReference type="GO" id="GO:0005739">
    <property type="term" value="C:mitochondrion"/>
    <property type="evidence" value="ECO:0007669"/>
    <property type="project" value="TreeGrafter"/>
</dbReference>
<dbReference type="Pfam" id="PF00202">
    <property type="entry name" value="Aminotran_3"/>
    <property type="match status" value="1"/>
</dbReference>
<dbReference type="EMBL" id="DQ512721">
    <property type="protein sequence ID" value="ABF58893.1"/>
    <property type="molecule type" value="Genomic_DNA"/>
</dbReference>
<dbReference type="NCBIfam" id="TIGR00699">
    <property type="entry name" value="GABAtrns_euk"/>
    <property type="match status" value="1"/>
</dbReference>
<dbReference type="InterPro" id="IPR049704">
    <property type="entry name" value="Aminotrans_3_PPA_site"/>
</dbReference>
<evidence type="ECO:0000313" key="13">
    <source>
        <dbReference type="EMBL" id="ABF58893.1"/>
    </source>
</evidence>
<dbReference type="AlphaFoldDB" id="A5H0J5"/>
<dbReference type="PANTHER" id="PTHR43206:SF1">
    <property type="entry name" value="4-AMINOBUTYRATE AMINOTRANSFERASE, MITOCHONDRIAL"/>
    <property type="match status" value="1"/>
</dbReference>
<evidence type="ECO:0000256" key="4">
    <source>
        <dbReference type="ARBA" id="ARBA00012912"/>
    </source>
</evidence>
<name>A5H0J5_LACKL</name>
<evidence type="ECO:0000256" key="9">
    <source>
        <dbReference type="ARBA" id="ARBA00030204"/>
    </source>
</evidence>
<evidence type="ECO:0000256" key="10">
    <source>
        <dbReference type="ARBA" id="ARBA00031787"/>
    </source>
</evidence>